<dbReference type="Proteomes" id="UP001157938">
    <property type="component" value="Unassembled WGS sequence"/>
</dbReference>
<gene>
    <name evidence="2" type="ORF">PFR001_LOCUS1201</name>
</gene>
<feature type="compositionally biased region" description="Basic and acidic residues" evidence="1">
    <location>
        <begin position="1"/>
        <end position="59"/>
    </location>
</feature>
<proteinExistence type="predicted"/>
<feature type="compositionally biased region" description="Polar residues" evidence="1">
    <location>
        <begin position="261"/>
        <end position="289"/>
    </location>
</feature>
<accession>A0ABN8BX26</accession>
<organism evidence="2 3">
    <name type="scientific">Peronospora farinosa</name>
    <dbReference type="NCBI Taxonomy" id="134698"/>
    <lineage>
        <taxon>Eukaryota</taxon>
        <taxon>Sar</taxon>
        <taxon>Stramenopiles</taxon>
        <taxon>Oomycota</taxon>
        <taxon>Peronosporomycetes</taxon>
        <taxon>Peronosporales</taxon>
        <taxon>Peronosporaceae</taxon>
        <taxon>Peronospora</taxon>
    </lineage>
</organism>
<sequence length="302" mass="32996">MSTAMQKDDVAQDIHQQEQEQEKKSQDIEIEADNQKKEKNGLATTKEEKEETIQEKQTEENGVVTAHKGQEKIPVNTATQKTSTETSQSCTKRKFDALDARISDQKTKKDGANVKLMKVSATKKINQSTTKTREFSFARPTESSARRTAALTENHTKNMKATPPSFKLQQLKRTPAKAQCASTLVLKTPTETAAAAADKASRAHFSYTPYTGPLPPLTVESSFAPKNGQMSDRRAWSAPPAQTKETASARKPRLASVKEMQLQSTTGKENSGVNTKEKTATNVASSSQPPVTPGKKNGIACE</sequence>
<feature type="region of interest" description="Disordered" evidence="1">
    <location>
        <begin position="1"/>
        <end position="90"/>
    </location>
</feature>
<name>A0ABN8BX26_9STRA</name>
<reference evidence="2 3" key="1">
    <citation type="submission" date="2021-11" db="EMBL/GenBank/DDBJ databases">
        <authorList>
            <person name="Islam A."/>
            <person name="Islam S."/>
            <person name="Flora M.S."/>
            <person name="Rahman M."/>
            <person name="Ziaur R.M."/>
            <person name="Epstein J.H."/>
            <person name="Hassan M."/>
            <person name="Klassen M."/>
            <person name="Woodard K."/>
            <person name="Webb A."/>
            <person name="Webby R.J."/>
            <person name="El Zowalaty M.E."/>
        </authorList>
    </citation>
    <scope>NUCLEOTIDE SEQUENCE [LARGE SCALE GENOMIC DNA]</scope>
    <source>
        <strain evidence="2">Pf1</strain>
    </source>
</reference>
<feature type="compositionally biased region" description="Polar residues" evidence="1">
    <location>
        <begin position="76"/>
        <end position="90"/>
    </location>
</feature>
<feature type="region of interest" description="Disordered" evidence="1">
    <location>
        <begin position="125"/>
        <end position="174"/>
    </location>
</feature>
<evidence type="ECO:0000313" key="3">
    <source>
        <dbReference type="Proteomes" id="UP001157938"/>
    </source>
</evidence>
<keyword evidence="3" id="KW-1185">Reference proteome</keyword>
<dbReference type="EMBL" id="CAKLBC010000256">
    <property type="protein sequence ID" value="CAH0485509.1"/>
    <property type="molecule type" value="Genomic_DNA"/>
</dbReference>
<evidence type="ECO:0000313" key="2">
    <source>
        <dbReference type="EMBL" id="CAH0485509.1"/>
    </source>
</evidence>
<comment type="caution">
    <text evidence="2">The sequence shown here is derived from an EMBL/GenBank/DDBJ whole genome shotgun (WGS) entry which is preliminary data.</text>
</comment>
<protein>
    <submittedName>
        <fullName evidence="2">Uncharacterized protein</fullName>
    </submittedName>
</protein>
<feature type="region of interest" description="Disordered" evidence="1">
    <location>
        <begin position="191"/>
        <end position="302"/>
    </location>
</feature>
<evidence type="ECO:0000256" key="1">
    <source>
        <dbReference type="SAM" id="MobiDB-lite"/>
    </source>
</evidence>